<gene>
    <name evidence="1" type="primary">orf63b</name>
</gene>
<dbReference type="AlphaFoldDB" id="Q1ACH7"/>
<accession>Q1ACH7</accession>
<sequence length="63" mass="7907">MSIYYHFLFLFYCIDSICINYKKVRIIFFSIHNRKKYKNFIIIYLPLHIQYKIFINKNIQCAF</sequence>
<dbReference type="RefSeq" id="YP_635770.1">
    <property type="nucleotide sequence ID" value="NC_008097.1"/>
</dbReference>
<geneLocation type="chloroplast" evidence="1"/>
<organism evidence="1">
    <name type="scientific">Chara vulgaris</name>
    <name type="common">Common stonewort</name>
    <dbReference type="NCBI Taxonomy" id="55564"/>
    <lineage>
        <taxon>Eukaryota</taxon>
        <taxon>Viridiplantae</taxon>
        <taxon>Streptophyta</taxon>
        <taxon>Charophyceae</taxon>
        <taxon>Charales</taxon>
        <taxon>Characeae</taxon>
        <taxon>Chara</taxon>
    </lineage>
</organism>
<proteinExistence type="predicted"/>
<protein>
    <submittedName>
        <fullName evidence="1">Uncharacterized protein orf63b</fullName>
    </submittedName>
</protein>
<dbReference type="GeneID" id="4100297"/>
<evidence type="ECO:0000313" key="1">
    <source>
        <dbReference type="EMBL" id="ABA61996.1"/>
    </source>
</evidence>
<keyword evidence="1" id="KW-0150">Chloroplast</keyword>
<name>Q1ACH7_CHAVU</name>
<reference evidence="1" key="1">
    <citation type="journal article" date="2006" name="Mol. Biol. Evol.">
        <title>The chloroplast genome sequence of Chara vulgaris sheds new light into the closest green algal relatives of land plants.</title>
        <authorList>
            <person name="Turmel M."/>
            <person name="Otis C."/>
            <person name="Lemieux C."/>
        </authorList>
    </citation>
    <scope>NUCLEOTIDE SEQUENCE</scope>
</reference>
<dbReference type="EMBL" id="DQ229107">
    <property type="protein sequence ID" value="ABA61996.1"/>
    <property type="molecule type" value="Genomic_DNA"/>
</dbReference>
<keyword evidence="1" id="KW-0934">Plastid</keyword>